<dbReference type="InterPro" id="IPR036812">
    <property type="entry name" value="NAD(P)_OxRdtase_dom_sf"/>
</dbReference>
<comment type="caution">
    <text evidence="3">The sequence shown here is derived from an EMBL/GenBank/DDBJ whole genome shotgun (WGS) entry which is preliminary data.</text>
</comment>
<gene>
    <name evidence="3" type="ORF">A2Y62_08910</name>
</gene>
<protein>
    <recommendedName>
        <fullName evidence="2">4Fe-4S ferredoxin-type domain-containing protein</fullName>
    </recommendedName>
</protein>
<dbReference type="Proteomes" id="UP000178943">
    <property type="component" value="Unassembled WGS sequence"/>
</dbReference>
<name>A0A1F5VUL6_9BACT</name>
<evidence type="ECO:0000313" key="4">
    <source>
        <dbReference type="Proteomes" id="UP000178943"/>
    </source>
</evidence>
<dbReference type="PROSITE" id="PS51379">
    <property type="entry name" value="4FE4S_FER_2"/>
    <property type="match status" value="1"/>
</dbReference>
<feature type="signal peptide" evidence="1">
    <location>
        <begin position="1"/>
        <end position="23"/>
    </location>
</feature>
<proteinExistence type="predicted"/>
<dbReference type="SUPFAM" id="SSF54862">
    <property type="entry name" value="4Fe-4S ferredoxins"/>
    <property type="match status" value="1"/>
</dbReference>
<evidence type="ECO:0000259" key="2">
    <source>
        <dbReference type="PROSITE" id="PS51379"/>
    </source>
</evidence>
<feature type="chain" id="PRO_5009522076" description="4Fe-4S ferredoxin-type domain-containing protein" evidence="1">
    <location>
        <begin position="24"/>
        <end position="172"/>
    </location>
</feature>
<dbReference type="EMBL" id="MFGW01000069">
    <property type="protein sequence ID" value="OGF67152.1"/>
    <property type="molecule type" value="Genomic_DNA"/>
</dbReference>
<reference evidence="3 4" key="1">
    <citation type="journal article" date="2016" name="Nat. Commun.">
        <title>Thousands of microbial genomes shed light on interconnected biogeochemical processes in an aquifer system.</title>
        <authorList>
            <person name="Anantharaman K."/>
            <person name="Brown C.T."/>
            <person name="Hug L.A."/>
            <person name="Sharon I."/>
            <person name="Castelle C.J."/>
            <person name="Probst A.J."/>
            <person name="Thomas B.C."/>
            <person name="Singh A."/>
            <person name="Wilkins M.J."/>
            <person name="Karaoz U."/>
            <person name="Brodie E.L."/>
            <person name="Williams K.H."/>
            <person name="Hubbard S.S."/>
            <person name="Banfield J.F."/>
        </authorList>
    </citation>
    <scope>NUCLEOTIDE SEQUENCE [LARGE SCALE GENOMIC DNA]</scope>
</reference>
<organism evidence="3 4">
    <name type="scientific">Candidatus Fischerbacteria bacterium RBG_13_37_8</name>
    <dbReference type="NCBI Taxonomy" id="1817863"/>
    <lineage>
        <taxon>Bacteria</taxon>
        <taxon>Candidatus Fischeribacteriota</taxon>
    </lineage>
</organism>
<dbReference type="InterPro" id="IPR017896">
    <property type="entry name" value="4Fe4S_Fe-S-bd"/>
</dbReference>
<dbReference type="SUPFAM" id="SSF51430">
    <property type="entry name" value="NAD(P)-linked oxidoreductase"/>
    <property type="match status" value="1"/>
</dbReference>
<dbReference type="AlphaFoldDB" id="A0A1F5VUL6"/>
<dbReference type="Gene3D" id="3.20.20.100">
    <property type="entry name" value="NADP-dependent oxidoreductase domain"/>
    <property type="match status" value="1"/>
</dbReference>
<evidence type="ECO:0000313" key="3">
    <source>
        <dbReference type="EMBL" id="OGF67152.1"/>
    </source>
</evidence>
<keyword evidence="1" id="KW-0732">Signal</keyword>
<dbReference type="STRING" id="1817863.A2Y62_08910"/>
<feature type="domain" description="4Fe-4S ferredoxin-type" evidence="2">
    <location>
        <begin position="134"/>
        <end position="163"/>
    </location>
</feature>
<accession>A0A1F5VUL6</accession>
<sequence>MNYIAKISCAMCFVLLLAGLAIPGEEYFGEELKGLRDKVFIITKHFGIRNFSTPVNKKQLIEKCNKSLKKLQREDFAMLRSYQEQVHSKYCRVSCNQCESSCPGGVAISDIMRYEMYYDNYGHEKEGMRNYALLESTRKPLHCANCGGFCTASCPFGIEVQKRLVRANEILS</sequence>
<evidence type="ECO:0000256" key="1">
    <source>
        <dbReference type="SAM" id="SignalP"/>
    </source>
</evidence>